<evidence type="ECO:0000259" key="8">
    <source>
        <dbReference type="Pfam" id="PF02397"/>
    </source>
</evidence>
<dbReference type="InterPro" id="IPR017472">
    <property type="entry name" value="Undecaprenyl-P_galact_Ptfrase"/>
</dbReference>
<proteinExistence type="inferred from homology"/>
<evidence type="ECO:0000313" key="10">
    <source>
        <dbReference type="EMBL" id="HFJ53969.1"/>
    </source>
</evidence>
<evidence type="ECO:0000256" key="5">
    <source>
        <dbReference type="ARBA" id="ARBA00022989"/>
    </source>
</evidence>
<dbReference type="PANTHER" id="PTHR30576">
    <property type="entry name" value="COLANIC BIOSYNTHESIS UDP-GLUCOSE LIPID CARRIER TRANSFERASE"/>
    <property type="match status" value="1"/>
</dbReference>
<comment type="similarity">
    <text evidence="2">Belongs to the bacterial sugar transferase family.</text>
</comment>
<dbReference type="GO" id="GO:0005886">
    <property type="term" value="C:plasma membrane"/>
    <property type="evidence" value="ECO:0007669"/>
    <property type="project" value="InterPro"/>
</dbReference>
<protein>
    <submittedName>
        <fullName evidence="9">Undecaprenyl-phosphate galactose phosphotransferase WbaP</fullName>
    </submittedName>
</protein>
<dbReference type="PANTHER" id="PTHR30576:SF0">
    <property type="entry name" value="UNDECAPRENYL-PHOSPHATE N-ACETYLGALACTOSAMINYL 1-PHOSPHATE TRANSFERASE-RELATED"/>
    <property type="match status" value="1"/>
</dbReference>
<dbReference type="NCBIfam" id="TIGR03025">
    <property type="entry name" value="EPS_sugtrans"/>
    <property type="match status" value="1"/>
</dbReference>
<keyword evidence="3 9" id="KW-0808">Transferase</keyword>
<dbReference type="AlphaFoldDB" id="A0A7C1NBF4"/>
<evidence type="ECO:0000256" key="1">
    <source>
        <dbReference type="ARBA" id="ARBA00004141"/>
    </source>
</evidence>
<evidence type="ECO:0000256" key="7">
    <source>
        <dbReference type="SAM" id="Phobius"/>
    </source>
</evidence>
<dbReference type="EMBL" id="DSTU01000006">
    <property type="protein sequence ID" value="HFJ53969.1"/>
    <property type="molecule type" value="Genomic_DNA"/>
</dbReference>
<dbReference type="GO" id="GO:0016780">
    <property type="term" value="F:phosphotransferase activity, for other substituted phosphate groups"/>
    <property type="evidence" value="ECO:0007669"/>
    <property type="project" value="TreeGrafter"/>
</dbReference>
<name>A0A7C1NBF4_UNCW3</name>
<keyword evidence="6 7" id="KW-0472">Membrane</keyword>
<evidence type="ECO:0000256" key="3">
    <source>
        <dbReference type="ARBA" id="ARBA00022679"/>
    </source>
</evidence>
<keyword evidence="5 7" id="KW-1133">Transmembrane helix</keyword>
<keyword evidence="4 7" id="KW-0812">Transmembrane</keyword>
<feature type="transmembrane region" description="Helical" evidence="7">
    <location>
        <begin position="66"/>
        <end position="89"/>
    </location>
</feature>
<gene>
    <name evidence="9" type="primary">wbaP</name>
    <name evidence="9" type="ORF">ENP94_00710</name>
    <name evidence="10" type="ORF">ENS16_04685</name>
</gene>
<sequence>MSGCGGCTGSLFSAAGCRVHCFCQPCLPAITSDWRHWRLRVWGSLSIPGRRRGERREEAELRRLKGLAVIALLVAGDLAGVLLSYILGYFVRSWWSGGETFTSSLLNRAYLLLVFPFVFAYEGLYTRRLTEWEERRRCVRGVVIGSALLTILLFMVRLWIVSRLVVVLSALFSAVLVPSIRTLLKRLLVRLQLLDQPLVIFGYGSAARLFEAELNKHRTMGYRVVARIERPADSEPLSALVSRAEIPPGSLVVVLADCFREPELKEIFEYAEQSFAEMMILPNLSLLTTSTAAVEQIGSLLVLKYRYNLLRPMNLWTKQVLEFVLSLVLTIVLLPVFAVLALLVKLSSPGPVFFRQPRIGRGGKVFTCLKFRTMYQDAEARLEEILKRDPAVRAEWERYARITGDPRVTRIGRWLRRFSLDELPQLLNVLRGEMALVGPRPYLVSELERVGKYLKTIVRVRPGLTGLWQVSGRAELPFEERMLLDEYYIRNWSLWLDFSILVRTIRAVLTGRGAY</sequence>
<feature type="transmembrane region" description="Helical" evidence="7">
    <location>
        <begin position="138"/>
        <end position="160"/>
    </location>
</feature>
<accession>A0A7C1NBF4</accession>
<dbReference type="Pfam" id="PF02397">
    <property type="entry name" value="Bac_transf"/>
    <property type="match status" value="1"/>
</dbReference>
<feature type="transmembrane region" description="Helical" evidence="7">
    <location>
        <begin position="323"/>
        <end position="344"/>
    </location>
</feature>
<dbReference type="InterPro" id="IPR003362">
    <property type="entry name" value="Bact_transf"/>
</dbReference>
<organism evidence="9">
    <name type="scientific">candidate division WOR-3 bacterium</name>
    <dbReference type="NCBI Taxonomy" id="2052148"/>
    <lineage>
        <taxon>Bacteria</taxon>
        <taxon>Bacteria division WOR-3</taxon>
    </lineage>
</organism>
<evidence type="ECO:0000256" key="4">
    <source>
        <dbReference type="ARBA" id="ARBA00022692"/>
    </source>
</evidence>
<dbReference type="InterPro" id="IPR017475">
    <property type="entry name" value="EPS_sugar_tfrase"/>
</dbReference>
<feature type="transmembrane region" description="Helical" evidence="7">
    <location>
        <begin position="166"/>
        <end position="184"/>
    </location>
</feature>
<dbReference type="NCBIfam" id="TIGR03022">
    <property type="entry name" value="WbaP_sugtrans"/>
    <property type="match status" value="1"/>
</dbReference>
<evidence type="ECO:0000313" key="9">
    <source>
        <dbReference type="EMBL" id="HEA86515.1"/>
    </source>
</evidence>
<evidence type="ECO:0000256" key="6">
    <source>
        <dbReference type="ARBA" id="ARBA00023136"/>
    </source>
</evidence>
<dbReference type="EMBL" id="DSLG01000002">
    <property type="protein sequence ID" value="HEA86515.1"/>
    <property type="molecule type" value="Genomic_DNA"/>
</dbReference>
<feature type="domain" description="Bacterial sugar transferase" evidence="8">
    <location>
        <begin position="318"/>
        <end position="509"/>
    </location>
</feature>
<feature type="transmembrane region" description="Helical" evidence="7">
    <location>
        <begin position="109"/>
        <end position="126"/>
    </location>
</feature>
<evidence type="ECO:0000256" key="2">
    <source>
        <dbReference type="ARBA" id="ARBA00006464"/>
    </source>
</evidence>
<reference evidence="9" key="1">
    <citation type="journal article" date="2020" name="mSystems">
        <title>Genome- and Community-Level Interaction Insights into Carbon Utilization and Element Cycling Functions of Hydrothermarchaeota in Hydrothermal Sediment.</title>
        <authorList>
            <person name="Zhou Z."/>
            <person name="Liu Y."/>
            <person name="Xu W."/>
            <person name="Pan J."/>
            <person name="Luo Z.H."/>
            <person name="Li M."/>
        </authorList>
    </citation>
    <scope>NUCLEOTIDE SEQUENCE [LARGE SCALE GENOMIC DNA]</scope>
    <source>
        <strain evidence="9">SpSt-265</strain>
        <strain evidence="10">SpSt-465</strain>
    </source>
</reference>
<comment type="subcellular location">
    <subcellularLocation>
        <location evidence="1">Membrane</location>
        <topology evidence="1">Multi-pass membrane protein</topology>
    </subcellularLocation>
</comment>
<dbReference type="GO" id="GO:0000271">
    <property type="term" value="P:polysaccharide biosynthetic process"/>
    <property type="evidence" value="ECO:0007669"/>
    <property type="project" value="InterPro"/>
</dbReference>
<comment type="caution">
    <text evidence="9">The sequence shown here is derived from an EMBL/GenBank/DDBJ whole genome shotgun (WGS) entry which is preliminary data.</text>
</comment>